<accession>A0ABW4CLB8</accession>
<comment type="caution">
    <text evidence="2">The sequence shown here is derived from an EMBL/GenBank/DDBJ whole genome shotgun (WGS) entry which is preliminary data.</text>
</comment>
<name>A0ABW4CLB8_9LACO</name>
<protein>
    <submittedName>
        <fullName evidence="2">SdpI family protein</fullName>
    </submittedName>
</protein>
<evidence type="ECO:0000313" key="2">
    <source>
        <dbReference type="EMBL" id="MFD1430560.1"/>
    </source>
</evidence>
<dbReference type="EMBL" id="JBHTOC010000014">
    <property type="protein sequence ID" value="MFD1430560.1"/>
    <property type="molecule type" value="Genomic_DNA"/>
</dbReference>
<keyword evidence="1" id="KW-0472">Membrane</keyword>
<evidence type="ECO:0000256" key="1">
    <source>
        <dbReference type="SAM" id="Phobius"/>
    </source>
</evidence>
<dbReference type="Proteomes" id="UP001597196">
    <property type="component" value="Unassembled WGS sequence"/>
</dbReference>
<evidence type="ECO:0000313" key="3">
    <source>
        <dbReference type="Proteomes" id="UP001597196"/>
    </source>
</evidence>
<organism evidence="2 3">
    <name type="scientific">Lacticaseibacillus mingshuiensis</name>
    <dbReference type="NCBI Taxonomy" id="2799574"/>
    <lineage>
        <taxon>Bacteria</taxon>
        <taxon>Bacillati</taxon>
        <taxon>Bacillota</taxon>
        <taxon>Bacilli</taxon>
        <taxon>Lactobacillales</taxon>
        <taxon>Lactobacillaceae</taxon>
        <taxon>Lacticaseibacillus</taxon>
    </lineage>
</organism>
<reference evidence="3" key="1">
    <citation type="journal article" date="2019" name="Int. J. Syst. Evol. Microbiol.">
        <title>The Global Catalogue of Microorganisms (GCM) 10K type strain sequencing project: providing services to taxonomists for standard genome sequencing and annotation.</title>
        <authorList>
            <consortium name="The Broad Institute Genomics Platform"/>
            <consortium name="The Broad Institute Genome Sequencing Center for Infectious Disease"/>
            <person name="Wu L."/>
            <person name="Ma J."/>
        </authorList>
    </citation>
    <scope>NUCLEOTIDE SEQUENCE [LARGE SCALE GENOMIC DNA]</scope>
    <source>
        <strain evidence="3">CCM 8980</strain>
    </source>
</reference>
<dbReference type="RefSeq" id="WP_125697161.1">
    <property type="nucleotide sequence ID" value="NZ_BOLQ01000021.1"/>
</dbReference>
<proteinExistence type="predicted"/>
<sequence>MIFMIAGAVQFVIGVLFLIAPAKKPSSFYGYVSYLARVTDEGFVLAQKWARNALLVTGTLEIAAGAAIRALHWEGFFIIWLILAVLLFLPMFTYTESKLKQYLTAHDAMPTDYVDPDEALKARSAHRYRQGYRDQRK</sequence>
<gene>
    <name evidence="2" type="ORF">ACFQ4P_09905</name>
</gene>
<keyword evidence="3" id="KW-1185">Reference proteome</keyword>
<feature type="transmembrane region" description="Helical" evidence="1">
    <location>
        <begin position="75"/>
        <end position="94"/>
    </location>
</feature>
<keyword evidence="1" id="KW-0812">Transmembrane</keyword>
<keyword evidence="1" id="KW-1133">Transmembrane helix</keyword>